<protein>
    <submittedName>
        <fullName evidence="1">Uncharacterized protein</fullName>
    </submittedName>
</protein>
<dbReference type="GeneID" id="36589485"/>
<dbReference type="OrthoDB" id="3491412at2759"/>
<sequence length="205" mass="23916">MPKPVLLPLDLEAVFADNKHDPETLITAFMPIFCKHVQADRIYVQPRNPQTRVCKVLRWRRDESIPWPAIPKQVVDEWFIEDNWEEEDPLWRAALHLKPSIYVEDLEKSAKEGILNLDFESRYMFHTAFIHGHAHSPPLPPTGEPDEREKERQFYGSVQPAVFDGPRIWSEEVRELVGRCLVRIAPVMKEVGEKAPARERFGERS</sequence>
<evidence type="ECO:0000313" key="2">
    <source>
        <dbReference type="Proteomes" id="UP000235371"/>
    </source>
</evidence>
<gene>
    <name evidence="1" type="ORF">K444DRAFT_618842</name>
</gene>
<proteinExistence type="predicted"/>
<dbReference type="InParanoid" id="A0A2J6SSA0"/>
<keyword evidence="2" id="KW-1185">Reference proteome</keyword>
<evidence type="ECO:0000313" key="1">
    <source>
        <dbReference type="EMBL" id="PMD53661.1"/>
    </source>
</evidence>
<dbReference type="AlphaFoldDB" id="A0A2J6SSA0"/>
<dbReference type="EMBL" id="KZ613871">
    <property type="protein sequence ID" value="PMD53661.1"/>
    <property type="molecule type" value="Genomic_DNA"/>
</dbReference>
<name>A0A2J6SSA0_9HELO</name>
<dbReference type="RefSeq" id="XP_024730565.1">
    <property type="nucleotide sequence ID" value="XM_024881408.1"/>
</dbReference>
<accession>A0A2J6SSA0</accession>
<organism evidence="1 2">
    <name type="scientific">Hyaloscypha bicolor E</name>
    <dbReference type="NCBI Taxonomy" id="1095630"/>
    <lineage>
        <taxon>Eukaryota</taxon>
        <taxon>Fungi</taxon>
        <taxon>Dikarya</taxon>
        <taxon>Ascomycota</taxon>
        <taxon>Pezizomycotina</taxon>
        <taxon>Leotiomycetes</taxon>
        <taxon>Helotiales</taxon>
        <taxon>Hyaloscyphaceae</taxon>
        <taxon>Hyaloscypha</taxon>
        <taxon>Hyaloscypha bicolor</taxon>
    </lineage>
</organism>
<dbReference type="Proteomes" id="UP000235371">
    <property type="component" value="Unassembled WGS sequence"/>
</dbReference>
<reference evidence="1 2" key="1">
    <citation type="submission" date="2016-04" db="EMBL/GenBank/DDBJ databases">
        <title>A degradative enzymes factory behind the ericoid mycorrhizal symbiosis.</title>
        <authorList>
            <consortium name="DOE Joint Genome Institute"/>
            <person name="Martino E."/>
            <person name="Morin E."/>
            <person name="Grelet G."/>
            <person name="Kuo A."/>
            <person name="Kohler A."/>
            <person name="Daghino S."/>
            <person name="Barry K."/>
            <person name="Choi C."/>
            <person name="Cichocki N."/>
            <person name="Clum A."/>
            <person name="Copeland A."/>
            <person name="Hainaut M."/>
            <person name="Haridas S."/>
            <person name="Labutti K."/>
            <person name="Lindquist E."/>
            <person name="Lipzen A."/>
            <person name="Khouja H.-R."/>
            <person name="Murat C."/>
            <person name="Ohm R."/>
            <person name="Olson A."/>
            <person name="Spatafora J."/>
            <person name="Veneault-Fourrey C."/>
            <person name="Henrissat B."/>
            <person name="Grigoriev I."/>
            <person name="Martin F."/>
            <person name="Perotto S."/>
        </authorList>
    </citation>
    <scope>NUCLEOTIDE SEQUENCE [LARGE SCALE GENOMIC DNA]</scope>
    <source>
        <strain evidence="1 2">E</strain>
    </source>
</reference>